<organism evidence="2 3">
    <name type="scientific">Rubritalea squalenifaciens DSM 18772</name>
    <dbReference type="NCBI Taxonomy" id="1123071"/>
    <lineage>
        <taxon>Bacteria</taxon>
        <taxon>Pseudomonadati</taxon>
        <taxon>Verrucomicrobiota</taxon>
        <taxon>Verrucomicrobiia</taxon>
        <taxon>Verrucomicrobiales</taxon>
        <taxon>Rubritaleaceae</taxon>
        <taxon>Rubritalea</taxon>
    </lineage>
</organism>
<keyword evidence="1" id="KW-0732">Signal</keyword>
<gene>
    <name evidence="2" type="ORF">SAMN02745181_3206</name>
</gene>
<proteinExistence type="predicted"/>
<evidence type="ECO:0000313" key="2">
    <source>
        <dbReference type="EMBL" id="SHK07971.1"/>
    </source>
</evidence>
<keyword evidence="3" id="KW-1185">Reference proteome</keyword>
<evidence type="ECO:0000313" key="3">
    <source>
        <dbReference type="Proteomes" id="UP000184510"/>
    </source>
</evidence>
<sequence length="329" mass="33809">MLKNTTHTIAVLAVSAAVAQAATVSSVGNGNYIDGPTWSDGLAPSGGNDYVIQNNVEYVGDNTQNLAGDSVTINSGFLRLQANSQTGTDIYNINNLTLNGGALHMRSSNQYTRFMRLGNNVNVAADSEIRLGDGGEQFELHGYLNGGLSGSGNLSFISNVGNSAEDFGGLHATVADSGFTGDWYVNSIDTGYANLLAEASNALGTGAVVLDTRAFLTVAAAGGIDSIAGITLNTSSSQLVLTNAWDNSDAYLEINDGTLDLGDGNSVIGGLTIGGNTIANGTYDASQLTDLGFGGIYTGTGSLSVVPEPSTSMLSLVGACAFILRRKRH</sequence>
<evidence type="ECO:0000256" key="1">
    <source>
        <dbReference type="SAM" id="SignalP"/>
    </source>
</evidence>
<name>A0A1M6PJ56_9BACT</name>
<protein>
    <submittedName>
        <fullName evidence="2">PEP-CTERM protein-sorting domain-containing protein</fullName>
    </submittedName>
</protein>
<feature type="chain" id="PRO_5013133352" evidence="1">
    <location>
        <begin position="22"/>
        <end position="329"/>
    </location>
</feature>
<dbReference type="EMBL" id="FQYR01000005">
    <property type="protein sequence ID" value="SHK07971.1"/>
    <property type="molecule type" value="Genomic_DNA"/>
</dbReference>
<dbReference type="AlphaFoldDB" id="A0A1M6PJ56"/>
<dbReference type="InterPro" id="IPR013424">
    <property type="entry name" value="Ice-binding_C"/>
</dbReference>
<dbReference type="NCBIfam" id="TIGR02595">
    <property type="entry name" value="PEP_CTERM"/>
    <property type="match status" value="1"/>
</dbReference>
<dbReference type="RefSeq" id="WP_143184753.1">
    <property type="nucleotide sequence ID" value="NZ_FQYR01000005.1"/>
</dbReference>
<feature type="signal peptide" evidence="1">
    <location>
        <begin position="1"/>
        <end position="21"/>
    </location>
</feature>
<accession>A0A1M6PJ56</accession>
<reference evidence="2 3" key="1">
    <citation type="submission" date="2016-11" db="EMBL/GenBank/DDBJ databases">
        <authorList>
            <person name="Jaros S."/>
            <person name="Januszkiewicz K."/>
            <person name="Wedrychowicz H."/>
        </authorList>
    </citation>
    <scope>NUCLEOTIDE SEQUENCE [LARGE SCALE GENOMIC DNA]</scope>
    <source>
        <strain evidence="2 3">DSM 18772</strain>
    </source>
</reference>
<dbReference type="Proteomes" id="UP000184510">
    <property type="component" value="Unassembled WGS sequence"/>
</dbReference>
<dbReference type="InParanoid" id="A0A1M6PJ56"/>